<dbReference type="AlphaFoldDB" id="A0A8S1TZ07"/>
<dbReference type="EMBL" id="CAJJDO010000028">
    <property type="protein sequence ID" value="CAD8155946.1"/>
    <property type="molecule type" value="Genomic_DNA"/>
</dbReference>
<dbReference type="OrthoDB" id="294005at2759"/>
<protein>
    <submittedName>
        <fullName evidence="1">Uncharacterized protein</fullName>
    </submittedName>
</protein>
<evidence type="ECO:0000313" key="1">
    <source>
        <dbReference type="EMBL" id="CAD8155946.1"/>
    </source>
</evidence>
<evidence type="ECO:0000313" key="2">
    <source>
        <dbReference type="Proteomes" id="UP000689195"/>
    </source>
</evidence>
<sequence>MPIQKRDYQKVQKSKREALIFLVFQKGYKIKEASNNLEIKYAVAKTIVIAYRKKFILVKREIQSTKNCQFKLRENQTSVHQIITKIGGECVNENQNLV</sequence>
<gene>
    <name evidence="1" type="ORF">PPENT_87.1.T0280053</name>
</gene>
<keyword evidence="2" id="KW-1185">Reference proteome</keyword>
<proteinExistence type="predicted"/>
<name>A0A8S1TZ07_9CILI</name>
<organism evidence="1 2">
    <name type="scientific">Paramecium pentaurelia</name>
    <dbReference type="NCBI Taxonomy" id="43138"/>
    <lineage>
        <taxon>Eukaryota</taxon>
        <taxon>Sar</taxon>
        <taxon>Alveolata</taxon>
        <taxon>Ciliophora</taxon>
        <taxon>Intramacronucleata</taxon>
        <taxon>Oligohymenophorea</taxon>
        <taxon>Peniculida</taxon>
        <taxon>Parameciidae</taxon>
        <taxon>Paramecium</taxon>
    </lineage>
</organism>
<comment type="caution">
    <text evidence="1">The sequence shown here is derived from an EMBL/GenBank/DDBJ whole genome shotgun (WGS) entry which is preliminary data.</text>
</comment>
<accession>A0A8S1TZ07</accession>
<dbReference type="Proteomes" id="UP000689195">
    <property type="component" value="Unassembled WGS sequence"/>
</dbReference>
<reference evidence="1" key="1">
    <citation type="submission" date="2021-01" db="EMBL/GenBank/DDBJ databases">
        <authorList>
            <consortium name="Genoscope - CEA"/>
            <person name="William W."/>
        </authorList>
    </citation>
    <scope>NUCLEOTIDE SEQUENCE</scope>
</reference>